<feature type="binding site" evidence="4">
    <location>
        <position position="39"/>
    </location>
    <ligand>
        <name>Zn(2+)</name>
        <dbReference type="ChEBI" id="CHEBI:29105"/>
    </ligand>
</feature>
<gene>
    <name evidence="6" type="ORF">VM1G_11133</name>
</gene>
<keyword evidence="3 4" id="KW-0862">Zinc</keyword>
<keyword evidence="2 4" id="KW-0479">Metal-binding</keyword>
<dbReference type="InterPro" id="IPR001765">
    <property type="entry name" value="Carbonic_anhydrase"/>
</dbReference>
<dbReference type="InterPro" id="IPR036874">
    <property type="entry name" value="Carbonic_anhydrase_sf"/>
</dbReference>
<dbReference type="SMR" id="A0A194VJY9"/>
<evidence type="ECO:0000256" key="2">
    <source>
        <dbReference type="ARBA" id="ARBA00022723"/>
    </source>
</evidence>
<reference evidence="6" key="1">
    <citation type="submission" date="2014-12" db="EMBL/GenBank/DDBJ databases">
        <title>Genome Sequence of Valsa Canker Pathogens Uncovers a Specific Adaption of Colonization on Woody Bark.</title>
        <authorList>
            <person name="Yin Z."/>
            <person name="Liu H."/>
            <person name="Gao X."/>
            <person name="Li Z."/>
            <person name="Song N."/>
            <person name="Ke X."/>
            <person name="Dai Q."/>
            <person name="Wu Y."/>
            <person name="Sun Y."/>
            <person name="Xu J.-R."/>
            <person name="Kang Z.K."/>
            <person name="Wang L."/>
            <person name="Huang L."/>
        </authorList>
    </citation>
    <scope>NUCLEOTIDE SEQUENCE [LARGE SCALE GENOMIC DNA]</scope>
    <source>
        <strain evidence="6">03-8</strain>
    </source>
</reference>
<dbReference type="EC" id="4.2.1.1" evidence="5"/>
<organism evidence="6 7">
    <name type="scientific">Cytospora mali</name>
    <name type="common">Apple Valsa canker fungus</name>
    <name type="synonym">Valsa mali</name>
    <dbReference type="NCBI Taxonomy" id="578113"/>
    <lineage>
        <taxon>Eukaryota</taxon>
        <taxon>Fungi</taxon>
        <taxon>Dikarya</taxon>
        <taxon>Ascomycota</taxon>
        <taxon>Pezizomycotina</taxon>
        <taxon>Sordariomycetes</taxon>
        <taxon>Sordariomycetidae</taxon>
        <taxon>Diaporthales</taxon>
        <taxon>Cytosporaceae</taxon>
        <taxon>Cytospora</taxon>
    </lineage>
</organism>
<dbReference type="PANTHER" id="PTHR43175">
    <property type="entry name" value="CARBONIC ANHYDRASE"/>
    <property type="match status" value="1"/>
</dbReference>
<keyword evidence="7" id="KW-1185">Reference proteome</keyword>
<comment type="catalytic activity">
    <reaction evidence="5">
        <text>hydrogencarbonate + H(+) = CO2 + H2O</text>
        <dbReference type="Rhea" id="RHEA:10748"/>
        <dbReference type="ChEBI" id="CHEBI:15377"/>
        <dbReference type="ChEBI" id="CHEBI:15378"/>
        <dbReference type="ChEBI" id="CHEBI:16526"/>
        <dbReference type="ChEBI" id="CHEBI:17544"/>
        <dbReference type="EC" id="4.2.1.1"/>
    </reaction>
</comment>
<name>A0A194VJY9_CYTMA</name>
<comment type="function">
    <text evidence="5">Reversible hydration of carbon dioxide.</text>
</comment>
<dbReference type="Proteomes" id="UP000078559">
    <property type="component" value="Unassembled WGS sequence"/>
</dbReference>
<comment type="cofactor">
    <cofactor evidence="4">
        <name>Zn(2+)</name>
        <dbReference type="ChEBI" id="CHEBI:29105"/>
    </cofactor>
    <text evidence="4">Binds 1 zinc ion per subunit.</text>
</comment>
<evidence type="ECO:0000256" key="4">
    <source>
        <dbReference type="PIRSR" id="PIRSR601765-1"/>
    </source>
</evidence>
<accession>A0A194VJY9</accession>
<feature type="binding site" evidence="4">
    <location>
        <position position="94"/>
    </location>
    <ligand>
        <name>Zn(2+)</name>
        <dbReference type="ChEBI" id="CHEBI:29105"/>
    </ligand>
</feature>
<dbReference type="AlphaFoldDB" id="A0A194VJY9"/>
<dbReference type="OrthoDB" id="10248475at2759"/>
<comment type="similarity">
    <text evidence="1 5">Belongs to the beta-class carbonic anhydrase family.</text>
</comment>
<sequence length="170" mass="18389">MMATPNVENLKEKNAAYASNFNHGHLPLPPAKHYLIVTCMDARIDPISAFGISLGDAHVIRNAGGSAKESLRSIMISEQLLGTQEILVIKHTGCGMLTFTNEDAHSVVAQRLGPTAAAEISTLDFLPFTNVEDAVREDVEFLGKQSAVPKDVTITGWVYEVETGKARQVV</sequence>
<dbReference type="GO" id="GO:0004089">
    <property type="term" value="F:carbonate dehydratase activity"/>
    <property type="evidence" value="ECO:0007669"/>
    <property type="project" value="UniProtKB-UniRule"/>
</dbReference>
<feature type="binding site" evidence="4">
    <location>
        <position position="91"/>
    </location>
    <ligand>
        <name>Zn(2+)</name>
        <dbReference type="ChEBI" id="CHEBI:29105"/>
    </ligand>
</feature>
<evidence type="ECO:0000256" key="5">
    <source>
        <dbReference type="RuleBase" id="RU003956"/>
    </source>
</evidence>
<keyword evidence="5" id="KW-0456">Lyase</keyword>
<dbReference type="Gene3D" id="3.40.1050.10">
    <property type="entry name" value="Carbonic anhydrase"/>
    <property type="match status" value="1"/>
</dbReference>
<evidence type="ECO:0000313" key="7">
    <source>
        <dbReference type="Proteomes" id="UP000078559"/>
    </source>
</evidence>
<evidence type="ECO:0000313" key="6">
    <source>
        <dbReference type="EMBL" id="KUI64317.1"/>
    </source>
</evidence>
<protein>
    <recommendedName>
        <fullName evidence="5">Carbonic anhydrase</fullName>
        <ecNumber evidence="5">4.2.1.1</ecNumber>
    </recommendedName>
    <alternativeName>
        <fullName evidence="5">Carbonate dehydratase</fullName>
    </alternativeName>
</protein>
<proteinExistence type="inferred from homology"/>
<evidence type="ECO:0000256" key="3">
    <source>
        <dbReference type="ARBA" id="ARBA00022833"/>
    </source>
</evidence>
<dbReference type="GO" id="GO:0008270">
    <property type="term" value="F:zinc ion binding"/>
    <property type="evidence" value="ECO:0007669"/>
    <property type="project" value="UniProtKB-UniRule"/>
</dbReference>
<dbReference type="SMART" id="SM00947">
    <property type="entry name" value="Pro_CA"/>
    <property type="match status" value="1"/>
</dbReference>
<dbReference type="PANTHER" id="PTHR43175:SF3">
    <property type="entry name" value="CARBON DISULFIDE HYDROLASE"/>
    <property type="match status" value="1"/>
</dbReference>
<feature type="binding site" evidence="4">
    <location>
        <position position="41"/>
    </location>
    <ligand>
        <name>Zn(2+)</name>
        <dbReference type="ChEBI" id="CHEBI:29105"/>
    </ligand>
</feature>
<dbReference type="SUPFAM" id="SSF53056">
    <property type="entry name" value="beta-carbonic anhydrase, cab"/>
    <property type="match status" value="1"/>
</dbReference>
<dbReference type="Pfam" id="PF00484">
    <property type="entry name" value="Pro_CA"/>
    <property type="match status" value="1"/>
</dbReference>
<dbReference type="CDD" id="cd03379">
    <property type="entry name" value="beta_CA_cladeD"/>
    <property type="match status" value="1"/>
</dbReference>
<dbReference type="EMBL" id="KN796130">
    <property type="protein sequence ID" value="KUI64317.1"/>
    <property type="molecule type" value="Genomic_DNA"/>
</dbReference>
<evidence type="ECO:0000256" key="1">
    <source>
        <dbReference type="ARBA" id="ARBA00006217"/>
    </source>
</evidence>